<feature type="region of interest" description="Disordered" evidence="5">
    <location>
        <begin position="265"/>
        <end position="293"/>
    </location>
</feature>
<keyword evidence="4" id="KW-0233">DNA recombination</keyword>
<comment type="similarity">
    <text evidence="1">Belongs to the 'phage' integrase family.</text>
</comment>
<dbReference type="Proteomes" id="UP001227317">
    <property type="component" value="Unassembled WGS sequence"/>
</dbReference>
<dbReference type="Gene3D" id="1.10.443.10">
    <property type="entry name" value="Intergrase catalytic core"/>
    <property type="match status" value="1"/>
</dbReference>
<dbReference type="SUPFAM" id="SSF56349">
    <property type="entry name" value="DNA breaking-rejoining enzymes"/>
    <property type="match status" value="1"/>
</dbReference>
<organism evidence="7 8">
    <name type="scientific">Azospirillum isscasi</name>
    <dbReference type="NCBI Taxonomy" id="3053926"/>
    <lineage>
        <taxon>Bacteria</taxon>
        <taxon>Pseudomonadati</taxon>
        <taxon>Pseudomonadota</taxon>
        <taxon>Alphaproteobacteria</taxon>
        <taxon>Rhodospirillales</taxon>
        <taxon>Azospirillaceae</taxon>
        <taxon>Azospirillum</taxon>
    </lineage>
</organism>
<feature type="compositionally biased region" description="Low complexity" evidence="5">
    <location>
        <begin position="308"/>
        <end position="322"/>
    </location>
</feature>
<evidence type="ECO:0000259" key="6">
    <source>
        <dbReference type="PROSITE" id="PS51898"/>
    </source>
</evidence>
<proteinExistence type="inferred from homology"/>
<sequence>MSLGVHLYRRGSVYWWRRILPAYGGVAVGDDGTPENSSKKIAGREIRLSLRTNMPGLARQRGRRLSVVVDAVLALLGEVMQAGTIDTSALRALLQPILLGELERAEVARALGGERGPEEIARRVQAELEAVATIEDAVRHNRLDAARAVLERAVTVGLPVPAAETAEHSYLARLVLRGLPRVHLINAEREQNHYDDDLTDVLPPLPASSMAVGMPAGAPSGNAVSGAEGRPTTVVAPPPAPALMPSVMPVQQAVRSSSVAVPGASIDTVEPSARPVPVQTEVEAHPHSEATQPAVAAAASVLVTTSSAAASAGPTSPAVSVVDRTPEATEAEARLQPQKSSPVKDWTIQQAMAEWVRRRQRDTNPFKTAALCKEEERNYRVAAELFTSLIGDRRAVEVTEEDLLRFRGELHRVPNLFGRGAYRNMTGAEAVARADAVTASQQAAVMARAEDGQLDRDNLAHEMRDAEVPRLSMKTVNKHLDKIKGLLRWLRTTMKVAIDRDLLDLKIRYDQKDIGRAANADREAFLSADLRKLFASPCWTGCAGIDYRHRPGSSTVKDAKFWIPLLAALEGVRLGEAAQLLTTDIQLRCFDQEDFTDWDVDLDNPSGPWPRLRRFSPKDEDGVPTVGIWCIDVIPEDGKSVKTPSSKRIIPIHPLLLELGFLDYVDAQKRAGKRDLFPGLRPEKATRAGENLGEWFSRYLEYIGMKRERLSFHSFRHSFDTHLFNREVPDVRVSELMGHAQHGQTRNRYYKGARLAKLTEAIASINYRLHTAMVDGQLCLVLPPGA</sequence>
<feature type="region of interest" description="Disordered" evidence="5">
    <location>
        <begin position="308"/>
        <end position="344"/>
    </location>
</feature>
<dbReference type="PANTHER" id="PTHR30349:SF41">
    <property type="entry name" value="INTEGRASE_RECOMBINASE PROTEIN MJ0367-RELATED"/>
    <property type="match status" value="1"/>
</dbReference>
<keyword evidence="3" id="KW-0238">DNA-binding</keyword>
<reference evidence="7 8" key="1">
    <citation type="submission" date="2023-06" db="EMBL/GenBank/DDBJ databases">
        <title>Azospirillum isscasensis sp.nov, a bacterium isolated from rhizosphere soil of rice.</title>
        <authorList>
            <person name="Wang H."/>
        </authorList>
    </citation>
    <scope>NUCLEOTIDE SEQUENCE [LARGE SCALE GENOMIC DNA]</scope>
    <source>
        <strain evidence="7 8">C340-1</strain>
    </source>
</reference>
<feature type="domain" description="Tyr recombinase" evidence="6">
    <location>
        <begin position="520"/>
        <end position="763"/>
    </location>
</feature>
<keyword evidence="2" id="KW-0229">DNA integration</keyword>
<feature type="compositionally biased region" description="Basic and acidic residues" evidence="5">
    <location>
        <begin position="324"/>
        <end position="333"/>
    </location>
</feature>
<evidence type="ECO:0000313" key="7">
    <source>
        <dbReference type="EMBL" id="MDQ2102162.1"/>
    </source>
</evidence>
<accession>A0ABU0WD93</accession>
<dbReference type="CDD" id="cd01184">
    <property type="entry name" value="INT_C_like_1"/>
    <property type="match status" value="1"/>
</dbReference>
<protein>
    <submittedName>
        <fullName evidence="7">Site-specific integrase</fullName>
    </submittedName>
</protein>
<dbReference type="InterPro" id="IPR050090">
    <property type="entry name" value="Tyrosine_recombinase_XerCD"/>
</dbReference>
<gene>
    <name evidence="7" type="ORF">QSG27_05600</name>
</gene>
<dbReference type="RefSeq" id="WP_306704144.1">
    <property type="nucleotide sequence ID" value="NZ_JAUJFI010000016.1"/>
</dbReference>
<evidence type="ECO:0000256" key="5">
    <source>
        <dbReference type="SAM" id="MobiDB-lite"/>
    </source>
</evidence>
<evidence type="ECO:0000256" key="2">
    <source>
        <dbReference type="ARBA" id="ARBA00022908"/>
    </source>
</evidence>
<comment type="caution">
    <text evidence="7">The sequence shown here is derived from an EMBL/GenBank/DDBJ whole genome shotgun (WGS) entry which is preliminary data.</text>
</comment>
<dbReference type="PROSITE" id="PS51898">
    <property type="entry name" value="TYR_RECOMBINASE"/>
    <property type="match status" value="1"/>
</dbReference>
<name>A0ABU0WD93_9PROT</name>
<dbReference type="InterPro" id="IPR002104">
    <property type="entry name" value="Integrase_catalytic"/>
</dbReference>
<evidence type="ECO:0000256" key="1">
    <source>
        <dbReference type="ARBA" id="ARBA00008857"/>
    </source>
</evidence>
<dbReference type="PANTHER" id="PTHR30349">
    <property type="entry name" value="PHAGE INTEGRASE-RELATED"/>
    <property type="match status" value="1"/>
</dbReference>
<evidence type="ECO:0000256" key="4">
    <source>
        <dbReference type="ARBA" id="ARBA00023172"/>
    </source>
</evidence>
<dbReference type="Pfam" id="PF00589">
    <property type="entry name" value="Phage_integrase"/>
    <property type="match status" value="1"/>
</dbReference>
<dbReference type="InterPro" id="IPR011010">
    <property type="entry name" value="DNA_brk_join_enz"/>
</dbReference>
<evidence type="ECO:0000256" key="3">
    <source>
        <dbReference type="ARBA" id="ARBA00023125"/>
    </source>
</evidence>
<evidence type="ECO:0000313" key="8">
    <source>
        <dbReference type="Proteomes" id="UP001227317"/>
    </source>
</evidence>
<dbReference type="EMBL" id="JAUJFI010000016">
    <property type="protein sequence ID" value="MDQ2102162.1"/>
    <property type="molecule type" value="Genomic_DNA"/>
</dbReference>
<keyword evidence="8" id="KW-1185">Reference proteome</keyword>
<dbReference type="InterPro" id="IPR013762">
    <property type="entry name" value="Integrase-like_cat_sf"/>
</dbReference>